<feature type="domain" description="Endonuclease GajA/Old nuclease/RecF-like AAA" evidence="1">
    <location>
        <begin position="1"/>
        <end position="371"/>
    </location>
</feature>
<keyword evidence="4" id="KW-1185">Reference proteome</keyword>
<dbReference type="Proteomes" id="UP001528823">
    <property type="component" value="Unassembled WGS sequence"/>
</dbReference>
<dbReference type="PANTHER" id="PTHR43581:SF4">
    <property type="entry name" value="ATP_GTP PHOSPHATASE"/>
    <property type="match status" value="1"/>
</dbReference>
<name>A0ABT5UC66_9GAMM</name>
<evidence type="ECO:0000313" key="3">
    <source>
        <dbReference type="EMBL" id="MDE1463974.1"/>
    </source>
</evidence>
<sequence length="585" mass="67521">MNIDKILVSNFRCFSKEENNILLESDLTCFVGNNGSGKTTIIMALKRLFGLTREDRTITQDDFFLAPNEDYKSINGRELYIEVIFSFPELEEGIQQAREVCPVFSSVIYADKEDDKKLKARMRLEAQWDEAEYEDEVQSKIYWIMTPENIGFGEDKDFKIPVLLHDRKQIKLRYIPAFRDSKATLKNEVRALTKIIYDYTSVSTSHQQEIEKISSNLSYQIQNLESIKSATSLIKEIWIKTHDKTLRHYQEPKLEATSTKLGELLKSISIKLAPSENGGSRDISELSDGQITLLYFTLAIALYDIEQEHHKGQLKGFNELDREVPIFTIFAFEEPENHLSPYYLGRILKILQAKTKTSKVTGIVTSHSASVVRRMERVEQIRHFRQVNTIDCRCSKVKRILLPPSKSEEDYKYINQAVLAHPELYFSKLVILGEGDSEEIVIPKLAELLGFDLDPSFVAFVKLGGRHVNHMWRLLTELQIPHVTLVDLDLCRANAGQDRIKYAIDELQEVGKVFNFPDNTSYQDLCDAHIELYEIDEMISKLEYEGVFFSYPLDLDMAMIKAFPEYYTHNESFLGVTEYLICKLS</sequence>
<evidence type="ECO:0000313" key="4">
    <source>
        <dbReference type="Proteomes" id="UP001528823"/>
    </source>
</evidence>
<dbReference type="EMBL" id="JAPMOU010000027">
    <property type="protein sequence ID" value="MDE1463974.1"/>
    <property type="molecule type" value="Genomic_DNA"/>
</dbReference>
<protein>
    <submittedName>
        <fullName evidence="3">AAA family ATPase</fullName>
    </submittedName>
</protein>
<dbReference type="InterPro" id="IPR041685">
    <property type="entry name" value="AAA_GajA/Old/RecF-like"/>
</dbReference>
<dbReference type="InterPro" id="IPR027417">
    <property type="entry name" value="P-loop_NTPase"/>
</dbReference>
<dbReference type="InterPro" id="IPR034139">
    <property type="entry name" value="TOPRIM_OLD"/>
</dbReference>
<gene>
    <name evidence="3" type="ORF">ORQ98_18635</name>
</gene>
<dbReference type="Pfam" id="PF20469">
    <property type="entry name" value="OLD-like_TOPRIM"/>
    <property type="match status" value="1"/>
</dbReference>
<accession>A0ABT5UC66</accession>
<comment type="caution">
    <text evidence="3">The sequence shown here is derived from an EMBL/GenBank/DDBJ whole genome shotgun (WGS) entry which is preliminary data.</text>
</comment>
<feature type="domain" description="OLD protein-like TOPRIM" evidence="2">
    <location>
        <begin position="426"/>
        <end position="489"/>
    </location>
</feature>
<proteinExistence type="predicted"/>
<reference evidence="3 4" key="1">
    <citation type="submission" date="2022-11" db="EMBL/GenBank/DDBJ databases">
        <title>Spartinivicinus poritis sp. nov., isolated from scleractinian coral Porites lutea.</title>
        <authorList>
            <person name="Zhang G."/>
            <person name="Cai L."/>
            <person name="Wei Q."/>
        </authorList>
    </citation>
    <scope>NUCLEOTIDE SEQUENCE [LARGE SCALE GENOMIC DNA]</scope>
    <source>
        <strain evidence="3 4">A2-2</strain>
    </source>
</reference>
<evidence type="ECO:0000259" key="1">
    <source>
        <dbReference type="Pfam" id="PF13175"/>
    </source>
</evidence>
<dbReference type="Pfam" id="PF13175">
    <property type="entry name" value="AAA_15"/>
    <property type="match status" value="1"/>
</dbReference>
<evidence type="ECO:0000259" key="2">
    <source>
        <dbReference type="Pfam" id="PF20469"/>
    </source>
</evidence>
<organism evidence="3 4">
    <name type="scientific">Spartinivicinus poritis</name>
    <dbReference type="NCBI Taxonomy" id="2994640"/>
    <lineage>
        <taxon>Bacteria</taxon>
        <taxon>Pseudomonadati</taxon>
        <taxon>Pseudomonadota</taxon>
        <taxon>Gammaproteobacteria</taxon>
        <taxon>Oceanospirillales</taxon>
        <taxon>Zooshikellaceae</taxon>
        <taxon>Spartinivicinus</taxon>
    </lineage>
</organism>
<dbReference type="SUPFAM" id="SSF52540">
    <property type="entry name" value="P-loop containing nucleoside triphosphate hydrolases"/>
    <property type="match status" value="1"/>
</dbReference>
<dbReference type="RefSeq" id="WP_274690306.1">
    <property type="nucleotide sequence ID" value="NZ_JAPMOU010000027.1"/>
</dbReference>
<dbReference type="CDD" id="cd01026">
    <property type="entry name" value="TOPRIM_OLD"/>
    <property type="match status" value="1"/>
</dbReference>
<dbReference type="PANTHER" id="PTHR43581">
    <property type="entry name" value="ATP/GTP PHOSPHATASE"/>
    <property type="match status" value="1"/>
</dbReference>
<dbReference type="InterPro" id="IPR051396">
    <property type="entry name" value="Bact_Antivir_Def_Nuclease"/>
</dbReference>
<dbReference type="Gene3D" id="3.40.50.300">
    <property type="entry name" value="P-loop containing nucleotide triphosphate hydrolases"/>
    <property type="match status" value="1"/>
</dbReference>